<protein>
    <submittedName>
        <fullName evidence="1">BSD domain-containing protein</fullName>
    </submittedName>
</protein>
<dbReference type="WBParaSite" id="HDID_0000565501-mRNA-1">
    <property type="protein sequence ID" value="HDID_0000565501-mRNA-1"/>
    <property type="gene ID" value="HDID_0000565501"/>
</dbReference>
<reference evidence="1" key="1">
    <citation type="submission" date="2017-02" db="UniProtKB">
        <authorList>
            <consortium name="WormBaseParasite"/>
        </authorList>
    </citation>
    <scope>IDENTIFICATION</scope>
</reference>
<proteinExistence type="predicted"/>
<name>A0A0R3SL40_HYMDI</name>
<accession>A0A0R3SL40</accession>
<dbReference type="AlphaFoldDB" id="A0A0R3SL40"/>
<organism evidence="1">
    <name type="scientific">Hymenolepis diminuta</name>
    <name type="common">Rat tapeworm</name>
    <dbReference type="NCBI Taxonomy" id="6216"/>
    <lineage>
        <taxon>Eukaryota</taxon>
        <taxon>Metazoa</taxon>
        <taxon>Spiralia</taxon>
        <taxon>Lophotrochozoa</taxon>
        <taxon>Platyhelminthes</taxon>
        <taxon>Cestoda</taxon>
        <taxon>Eucestoda</taxon>
        <taxon>Cyclophyllidea</taxon>
        <taxon>Hymenolepididae</taxon>
        <taxon>Hymenolepis</taxon>
    </lineage>
</organism>
<sequence length="125" mass="14737">LVLDYFQSARKGYSWQPLEEVTIKPSDIRNVRCRLGGLKDLPDDDICDALRFVHSEHQYLPTFFIWPPPDCRMNELNYWHYFYAARALILRQVYALAPQMTFDQCLKALASSDWNYAIVISKILF</sequence>
<evidence type="ECO:0000313" key="1">
    <source>
        <dbReference type="WBParaSite" id="HDID_0000565501-mRNA-1"/>
    </source>
</evidence>